<comment type="catalytic activity">
    <reaction evidence="8">
        <text>2-C-methyl-D-erythritol 4-phosphate + NADP(+) = 1-deoxy-D-xylulose 5-phosphate + NADPH + H(+)</text>
        <dbReference type="Rhea" id="RHEA:13717"/>
        <dbReference type="ChEBI" id="CHEBI:15378"/>
        <dbReference type="ChEBI" id="CHEBI:57783"/>
        <dbReference type="ChEBI" id="CHEBI:57792"/>
        <dbReference type="ChEBI" id="CHEBI:58262"/>
        <dbReference type="ChEBI" id="CHEBI:58349"/>
        <dbReference type="EC" id="1.1.1.267"/>
    </reaction>
    <physiologicalReaction direction="right-to-left" evidence="8">
        <dbReference type="Rhea" id="RHEA:13719"/>
    </physiologicalReaction>
</comment>
<dbReference type="HAMAP" id="MF_00183">
    <property type="entry name" value="DXP_reductoisom"/>
    <property type="match status" value="1"/>
</dbReference>
<dbReference type="GO" id="GO:0070402">
    <property type="term" value="F:NADPH binding"/>
    <property type="evidence" value="ECO:0007669"/>
    <property type="project" value="InterPro"/>
</dbReference>
<evidence type="ECO:0000256" key="2">
    <source>
        <dbReference type="ARBA" id="ARBA00006825"/>
    </source>
</evidence>
<feature type="binding site" evidence="9">
    <location>
        <position position="149"/>
    </location>
    <ligand>
        <name>Mn(2+)</name>
        <dbReference type="ChEBI" id="CHEBI:29035"/>
    </ligand>
</feature>
<keyword evidence="5 9" id="KW-0560">Oxidoreductase</keyword>
<feature type="binding site" evidence="9">
    <location>
        <position position="220"/>
    </location>
    <ligand>
        <name>Mn(2+)</name>
        <dbReference type="ChEBI" id="CHEBI:29035"/>
    </ligand>
</feature>
<proteinExistence type="inferred from homology"/>
<feature type="binding site" evidence="9">
    <location>
        <position position="38"/>
    </location>
    <ligand>
        <name>NADPH</name>
        <dbReference type="ChEBI" id="CHEBI:57783"/>
    </ligand>
</feature>
<feature type="binding site" evidence="9">
    <location>
        <position position="151"/>
    </location>
    <ligand>
        <name>1-deoxy-D-xylulose 5-phosphate</name>
        <dbReference type="ChEBI" id="CHEBI:57792"/>
    </ligand>
</feature>
<evidence type="ECO:0000256" key="6">
    <source>
        <dbReference type="ARBA" id="ARBA00023211"/>
    </source>
</evidence>
<feature type="domain" description="1-deoxy-D-xylulose 5-phosphate reductoisomerase N-terminal" evidence="10">
    <location>
        <begin position="4"/>
        <end position="131"/>
    </location>
</feature>
<evidence type="ECO:0000256" key="1">
    <source>
        <dbReference type="ARBA" id="ARBA00005094"/>
    </source>
</evidence>
<feature type="binding site" evidence="9">
    <location>
        <position position="175"/>
    </location>
    <ligand>
        <name>1-deoxy-D-xylulose 5-phosphate</name>
        <dbReference type="ChEBI" id="CHEBI:57792"/>
    </ligand>
</feature>
<dbReference type="AlphaFoldDB" id="A0A1H2GRB4"/>
<evidence type="ECO:0000256" key="3">
    <source>
        <dbReference type="ARBA" id="ARBA00022723"/>
    </source>
</evidence>
<dbReference type="RefSeq" id="WP_014957147.1">
    <property type="nucleotide sequence ID" value="NZ_FNLL01000005.1"/>
</dbReference>
<feature type="binding site" evidence="9">
    <location>
        <position position="10"/>
    </location>
    <ligand>
        <name>NADPH</name>
        <dbReference type="ChEBI" id="CHEBI:57783"/>
    </ligand>
</feature>
<keyword evidence="3 9" id="KW-0479">Metal-binding</keyword>
<feature type="binding site" evidence="9">
    <location>
        <position position="13"/>
    </location>
    <ligand>
        <name>NADPH</name>
        <dbReference type="ChEBI" id="CHEBI:57783"/>
    </ligand>
</feature>
<keyword evidence="13" id="KW-0413">Isomerase</keyword>
<evidence type="ECO:0000313" key="13">
    <source>
        <dbReference type="EMBL" id="SDU21868.1"/>
    </source>
</evidence>
<dbReference type="Proteomes" id="UP000199608">
    <property type="component" value="Unassembled WGS sequence"/>
</dbReference>
<evidence type="ECO:0000313" key="14">
    <source>
        <dbReference type="Proteomes" id="UP000199608"/>
    </source>
</evidence>
<dbReference type="Pfam" id="PF02670">
    <property type="entry name" value="DXP_reductoisom"/>
    <property type="match status" value="1"/>
</dbReference>
<comment type="similarity">
    <text evidence="2 9">Belongs to the DXR family.</text>
</comment>
<evidence type="ECO:0000256" key="8">
    <source>
        <dbReference type="ARBA" id="ARBA00048543"/>
    </source>
</evidence>
<dbReference type="FunFam" id="3.40.50.720:FF:000045">
    <property type="entry name" value="1-deoxy-D-xylulose 5-phosphate reductoisomerase"/>
    <property type="match status" value="1"/>
</dbReference>
<feature type="binding site" evidence="9">
    <location>
        <position position="11"/>
    </location>
    <ligand>
        <name>NADPH</name>
        <dbReference type="ChEBI" id="CHEBI:57783"/>
    </ligand>
</feature>
<feature type="binding site" evidence="9">
    <location>
        <position position="12"/>
    </location>
    <ligand>
        <name>NADPH</name>
        <dbReference type="ChEBI" id="CHEBI:57783"/>
    </ligand>
</feature>
<evidence type="ECO:0000256" key="5">
    <source>
        <dbReference type="ARBA" id="ARBA00023002"/>
    </source>
</evidence>
<keyword evidence="6 9" id="KW-0464">Manganese</keyword>
<dbReference type="EMBL" id="FNLL01000005">
    <property type="protein sequence ID" value="SDU21868.1"/>
    <property type="molecule type" value="Genomic_DNA"/>
</dbReference>
<dbReference type="InterPro" id="IPR013644">
    <property type="entry name" value="DXP_reductoisomerase_C"/>
</dbReference>
<dbReference type="NCBIfam" id="TIGR00243">
    <property type="entry name" value="Dxr"/>
    <property type="match status" value="1"/>
</dbReference>
<dbReference type="InterPro" id="IPR036291">
    <property type="entry name" value="NAD(P)-bd_dom_sf"/>
</dbReference>
<dbReference type="GO" id="GO:0030145">
    <property type="term" value="F:manganese ion binding"/>
    <property type="evidence" value="ECO:0007669"/>
    <property type="project" value="TreeGrafter"/>
</dbReference>
<dbReference type="NCBIfam" id="NF009114">
    <property type="entry name" value="PRK12464.1"/>
    <property type="match status" value="1"/>
</dbReference>
<keyword evidence="7 9" id="KW-0414">Isoprene biosynthesis</keyword>
<protein>
    <recommendedName>
        <fullName evidence="9">1-deoxy-D-xylulose 5-phosphate reductoisomerase</fullName>
        <shortName evidence="9">DXP reductoisomerase</shortName>
        <ecNumber evidence="9">1.1.1.267</ecNumber>
    </recommendedName>
    <alternativeName>
        <fullName evidence="9">1-deoxyxylulose-5-phosphate reductoisomerase</fullName>
    </alternativeName>
    <alternativeName>
        <fullName evidence="9">2-C-methyl-D-erythritol 4-phosphate synthase</fullName>
    </alternativeName>
</protein>
<comment type="pathway">
    <text evidence="1 9">Isoprenoid biosynthesis; isopentenyl diphosphate biosynthesis via DXP pathway; isopentenyl diphosphate from 1-deoxy-D-xylulose 5-phosphate: step 1/6.</text>
</comment>
<dbReference type="Gene3D" id="1.10.1740.10">
    <property type="match status" value="1"/>
</dbReference>
<accession>A0A1H2GRB4</accession>
<feature type="binding site" evidence="9">
    <location>
        <position position="198"/>
    </location>
    <ligand>
        <name>1-deoxy-D-xylulose 5-phosphate</name>
        <dbReference type="ChEBI" id="CHEBI:57792"/>
    </ligand>
</feature>
<name>A0A1H2GRB4_9BACT</name>
<evidence type="ECO:0000259" key="11">
    <source>
        <dbReference type="Pfam" id="PF08436"/>
    </source>
</evidence>
<dbReference type="PANTHER" id="PTHR30525">
    <property type="entry name" value="1-DEOXY-D-XYLULOSE 5-PHOSPHATE REDUCTOISOMERASE"/>
    <property type="match status" value="1"/>
</dbReference>
<dbReference type="InterPro" id="IPR036169">
    <property type="entry name" value="DXPR_C_sf"/>
</dbReference>
<comment type="function">
    <text evidence="9">Catalyzes the NADPH-dependent rearrangement and reduction of 1-deoxy-D-xylulose-5-phosphate (DXP) to 2-C-methyl-D-erythritol 4-phosphate (MEP).</text>
</comment>
<feature type="binding site" evidence="9">
    <location>
        <position position="204"/>
    </location>
    <ligand>
        <name>NADPH</name>
        <dbReference type="ChEBI" id="CHEBI:57783"/>
    </ligand>
</feature>
<dbReference type="GO" id="GO:0016853">
    <property type="term" value="F:isomerase activity"/>
    <property type="evidence" value="ECO:0007669"/>
    <property type="project" value="UniProtKB-KW"/>
</dbReference>
<dbReference type="Gene3D" id="3.40.50.720">
    <property type="entry name" value="NAD(P)-binding Rossmann-like Domain"/>
    <property type="match status" value="1"/>
</dbReference>
<sequence length="382" mass="41833">MKRLSILGSTGSIGTSALDIVRMHPDRFRVKALTAANNIDCFAKQIDEFEPELVSVFDEAKALELSRALTGKCRPEILFGEAGYSEAASYHGSDMVLLAMVGAAGLKPALCAIEAKKQIALANKETLVMAGEIVMAKAMENGVSILPVDSEHSAIYQCLKGNQKKDLKTIFLTASGGPFREKPFQAFKEITLKDALNHPTWNMGHKITIDSATLMNKGLEIIEAVHLFDVTPDQIQVLVHPQSIIHSMVGYKDGSILAQMGCPDMKGAIAYALSEPDRIELQMDFPDFTALHCLAFEKPDTQRFPSLLFAIEACRQKGTLPAVMNAANEVAVNAFLQKRIGFLDIFKLISKTMELHTRIDNPDLSGIIEADGWARDKVQSLI</sequence>
<feature type="domain" description="DXP reductoisomerase C-terminal" evidence="12">
    <location>
        <begin position="260"/>
        <end position="376"/>
    </location>
</feature>
<dbReference type="PIRSF" id="PIRSF006205">
    <property type="entry name" value="Dxp_reductismrs"/>
    <property type="match status" value="1"/>
</dbReference>
<feature type="binding site" evidence="9">
    <location>
        <position position="151"/>
    </location>
    <ligand>
        <name>Mn(2+)</name>
        <dbReference type="ChEBI" id="CHEBI:29035"/>
    </ligand>
</feature>
<evidence type="ECO:0000256" key="7">
    <source>
        <dbReference type="ARBA" id="ARBA00023229"/>
    </source>
</evidence>
<evidence type="ECO:0000256" key="4">
    <source>
        <dbReference type="ARBA" id="ARBA00022857"/>
    </source>
</evidence>
<keyword evidence="4 9" id="KW-0521">NADP</keyword>
<feature type="binding site" evidence="9">
    <location>
        <position position="124"/>
    </location>
    <ligand>
        <name>1-deoxy-D-xylulose 5-phosphate</name>
        <dbReference type="ChEBI" id="CHEBI:57792"/>
    </ligand>
</feature>
<keyword evidence="14" id="KW-1185">Reference proteome</keyword>
<dbReference type="EC" id="1.1.1.267" evidence="9"/>
<dbReference type="InterPro" id="IPR003821">
    <property type="entry name" value="DXP_reductoisomerase"/>
</dbReference>
<feature type="binding site" evidence="9">
    <location>
        <position position="125"/>
    </location>
    <ligand>
        <name>NADPH</name>
        <dbReference type="ChEBI" id="CHEBI:57783"/>
    </ligand>
</feature>
<feature type="binding site" evidence="9">
    <location>
        <position position="36"/>
    </location>
    <ligand>
        <name>NADPH</name>
        <dbReference type="ChEBI" id="CHEBI:57783"/>
    </ligand>
</feature>
<feature type="binding site" evidence="9">
    <location>
        <position position="216"/>
    </location>
    <ligand>
        <name>1-deoxy-D-xylulose 5-phosphate</name>
        <dbReference type="ChEBI" id="CHEBI:57792"/>
    </ligand>
</feature>
<comment type="cofactor">
    <cofactor evidence="9">
        <name>Mg(2+)</name>
        <dbReference type="ChEBI" id="CHEBI:18420"/>
    </cofactor>
    <cofactor evidence="9">
        <name>Mn(2+)</name>
        <dbReference type="ChEBI" id="CHEBI:29035"/>
    </cofactor>
</comment>
<dbReference type="UniPathway" id="UPA00056">
    <property type="reaction ID" value="UER00092"/>
</dbReference>
<feature type="binding site" evidence="9">
    <location>
        <position position="150"/>
    </location>
    <ligand>
        <name>1-deoxy-D-xylulose 5-phosphate</name>
        <dbReference type="ChEBI" id="CHEBI:57792"/>
    </ligand>
</feature>
<dbReference type="SUPFAM" id="SSF69055">
    <property type="entry name" value="1-deoxy-D-xylulose-5-phosphate reductoisomerase, C-terminal domain"/>
    <property type="match status" value="1"/>
</dbReference>
<dbReference type="InterPro" id="IPR026877">
    <property type="entry name" value="DXPR_C"/>
</dbReference>
<dbReference type="Pfam" id="PF08436">
    <property type="entry name" value="DXP_redisom_C"/>
    <property type="match status" value="1"/>
</dbReference>
<feature type="binding site" evidence="9">
    <location>
        <position position="211"/>
    </location>
    <ligand>
        <name>1-deoxy-D-xylulose 5-phosphate</name>
        <dbReference type="ChEBI" id="CHEBI:57792"/>
    </ligand>
</feature>
<dbReference type="Pfam" id="PF13288">
    <property type="entry name" value="DXPR_C"/>
    <property type="match status" value="1"/>
</dbReference>
<evidence type="ECO:0000259" key="10">
    <source>
        <dbReference type="Pfam" id="PF02670"/>
    </source>
</evidence>
<dbReference type="GO" id="GO:0051484">
    <property type="term" value="P:isopentenyl diphosphate biosynthetic process, methylerythritol 4-phosphate pathway involved in terpenoid biosynthetic process"/>
    <property type="evidence" value="ECO:0007669"/>
    <property type="project" value="TreeGrafter"/>
</dbReference>
<feature type="binding site" evidence="9">
    <location>
        <position position="123"/>
    </location>
    <ligand>
        <name>NADPH</name>
        <dbReference type="ChEBI" id="CHEBI:57783"/>
    </ligand>
</feature>
<dbReference type="SUPFAM" id="SSF51735">
    <property type="entry name" value="NAD(P)-binding Rossmann-fold domains"/>
    <property type="match status" value="1"/>
</dbReference>
<feature type="binding site" evidence="9">
    <location>
        <position position="217"/>
    </location>
    <ligand>
        <name>1-deoxy-D-xylulose 5-phosphate</name>
        <dbReference type="ChEBI" id="CHEBI:57792"/>
    </ligand>
</feature>
<keyword evidence="9" id="KW-0460">Magnesium</keyword>
<dbReference type="PANTHER" id="PTHR30525:SF0">
    <property type="entry name" value="1-DEOXY-D-XYLULOSE 5-PHOSPHATE REDUCTOISOMERASE, CHLOROPLASTIC"/>
    <property type="match status" value="1"/>
</dbReference>
<evidence type="ECO:0000256" key="9">
    <source>
        <dbReference type="HAMAP-Rule" id="MF_00183"/>
    </source>
</evidence>
<dbReference type="SUPFAM" id="SSF55347">
    <property type="entry name" value="Glyceraldehyde-3-phosphate dehydrogenase-like, C-terminal domain"/>
    <property type="match status" value="1"/>
</dbReference>
<comment type="caution">
    <text evidence="9">Lacks conserved residue(s) required for the propagation of feature annotation.</text>
</comment>
<feature type="binding site" evidence="9">
    <location>
        <position position="220"/>
    </location>
    <ligand>
        <name>1-deoxy-D-xylulose 5-phosphate</name>
        <dbReference type="ChEBI" id="CHEBI:57792"/>
    </ligand>
</feature>
<feature type="domain" description="1-deoxy-D-xylulose 5-phosphate reductoisomerase C-terminal" evidence="11">
    <location>
        <begin position="145"/>
        <end position="228"/>
    </location>
</feature>
<evidence type="ECO:0000259" key="12">
    <source>
        <dbReference type="Pfam" id="PF13288"/>
    </source>
</evidence>
<dbReference type="GO" id="GO:0030604">
    <property type="term" value="F:1-deoxy-D-xylulose-5-phosphate reductoisomerase activity"/>
    <property type="evidence" value="ECO:0007669"/>
    <property type="project" value="UniProtKB-UniRule"/>
</dbReference>
<dbReference type="InterPro" id="IPR013512">
    <property type="entry name" value="DXP_reductoisomerase_N"/>
</dbReference>
<organism evidence="13 14">
    <name type="scientific">Desulfobacula phenolica</name>
    <dbReference type="NCBI Taxonomy" id="90732"/>
    <lineage>
        <taxon>Bacteria</taxon>
        <taxon>Pseudomonadati</taxon>
        <taxon>Thermodesulfobacteriota</taxon>
        <taxon>Desulfobacteria</taxon>
        <taxon>Desulfobacterales</taxon>
        <taxon>Desulfobacteraceae</taxon>
        <taxon>Desulfobacula</taxon>
    </lineage>
</organism>
<reference evidence="14" key="1">
    <citation type="submission" date="2016-10" db="EMBL/GenBank/DDBJ databases">
        <authorList>
            <person name="Varghese N."/>
            <person name="Submissions S."/>
        </authorList>
    </citation>
    <scope>NUCLEOTIDE SEQUENCE [LARGE SCALE GENOMIC DNA]</scope>
    <source>
        <strain evidence="14">DSM 3384</strain>
    </source>
</reference>
<gene>
    <name evidence="9" type="primary">dxr</name>
    <name evidence="13" type="ORF">SAMN04487931_105334</name>
</gene>